<dbReference type="InterPro" id="IPR015797">
    <property type="entry name" value="NUDIX_hydrolase-like_dom_sf"/>
</dbReference>
<dbReference type="Gene3D" id="3.90.79.10">
    <property type="entry name" value="Nucleoside Triphosphate Pyrophosphohydrolase"/>
    <property type="match status" value="1"/>
</dbReference>
<evidence type="ECO:0000256" key="2">
    <source>
        <dbReference type="ARBA" id="ARBA00022801"/>
    </source>
</evidence>
<dbReference type="AlphaFoldDB" id="A0A0M0GFL4"/>
<dbReference type="Proteomes" id="UP000037109">
    <property type="component" value="Unassembled WGS sequence"/>
</dbReference>
<dbReference type="STRING" id="1459.AF332_18230"/>
<keyword evidence="6" id="KW-1185">Reference proteome</keyword>
<dbReference type="Pfam" id="PF00293">
    <property type="entry name" value="NUDIX"/>
    <property type="match status" value="1"/>
</dbReference>
<dbReference type="PROSITE" id="PS51462">
    <property type="entry name" value="NUDIX"/>
    <property type="match status" value="1"/>
</dbReference>
<dbReference type="RefSeq" id="WP_053435930.1">
    <property type="nucleotide sequence ID" value="NZ_LGUF01000007.1"/>
</dbReference>
<evidence type="ECO:0000256" key="3">
    <source>
        <dbReference type="RuleBase" id="RU003476"/>
    </source>
</evidence>
<dbReference type="InterPro" id="IPR020476">
    <property type="entry name" value="Nudix_hydrolase"/>
</dbReference>
<comment type="caution">
    <text evidence="5">The sequence shown here is derived from an EMBL/GenBank/DDBJ whole genome shotgun (WGS) entry which is preliminary data.</text>
</comment>
<name>A0A0M0GFL4_SPOGL</name>
<sequence>MEYYKYLRQYIGHRPIILPGSVVIILNEQNEVLLQKRHDGYWGLPGGLMDLGESFEEVAKREVFEETGLVVENLKLLNVFSGSEYYLKVPNGDELYSLTAVYYTKDVSGEMKIDYSESEKMQYFSLNNMPKELTDEYRGFIKEYINCEKMDLK</sequence>
<evidence type="ECO:0000259" key="4">
    <source>
        <dbReference type="PROSITE" id="PS51462"/>
    </source>
</evidence>
<organism evidence="5 6">
    <name type="scientific">Sporosarcina globispora</name>
    <name type="common">Bacillus globisporus</name>
    <dbReference type="NCBI Taxonomy" id="1459"/>
    <lineage>
        <taxon>Bacteria</taxon>
        <taxon>Bacillati</taxon>
        <taxon>Bacillota</taxon>
        <taxon>Bacilli</taxon>
        <taxon>Bacillales</taxon>
        <taxon>Caryophanaceae</taxon>
        <taxon>Sporosarcina</taxon>
    </lineage>
</organism>
<reference evidence="6" key="1">
    <citation type="submission" date="2015-07" db="EMBL/GenBank/DDBJ databases">
        <title>Fjat-10036 dsm4.</title>
        <authorList>
            <person name="Liu B."/>
            <person name="Wang J."/>
            <person name="Zhu Y."/>
            <person name="Liu G."/>
            <person name="Chen Q."/>
            <person name="Chen Z."/>
            <person name="Lan J."/>
            <person name="Che J."/>
            <person name="Ge C."/>
            <person name="Shi H."/>
            <person name="Pan Z."/>
            <person name="Liu X."/>
        </authorList>
    </citation>
    <scope>NUCLEOTIDE SEQUENCE [LARGE SCALE GENOMIC DNA]</scope>
    <source>
        <strain evidence="6">DSM 4</strain>
    </source>
</reference>
<dbReference type="CDD" id="cd04677">
    <property type="entry name" value="NUDIX_Hydrolase"/>
    <property type="match status" value="1"/>
</dbReference>
<gene>
    <name evidence="5" type="ORF">AF332_18230</name>
</gene>
<dbReference type="PANTHER" id="PTHR43046:SF2">
    <property type="entry name" value="8-OXO-DGTP DIPHOSPHATASE-RELATED"/>
    <property type="match status" value="1"/>
</dbReference>
<dbReference type="PATRIC" id="fig|1459.3.peg.4008"/>
<comment type="cofactor">
    <cofactor evidence="1">
        <name>Mg(2+)</name>
        <dbReference type="ChEBI" id="CHEBI:18420"/>
    </cofactor>
</comment>
<proteinExistence type="inferred from homology"/>
<accession>A0A0M0GFL4</accession>
<comment type="similarity">
    <text evidence="3">Belongs to the Nudix hydrolase family.</text>
</comment>
<dbReference type="PRINTS" id="PR00502">
    <property type="entry name" value="NUDIXFAMILY"/>
</dbReference>
<dbReference type="SUPFAM" id="SSF55811">
    <property type="entry name" value="Nudix"/>
    <property type="match status" value="1"/>
</dbReference>
<dbReference type="InterPro" id="IPR020084">
    <property type="entry name" value="NUDIX_hydrolase_CS"/>
</dbReference>
<evidence type="ECO:0000313" key="6">
    <source>
        <dbReference type="Proteomes" id="UP000037109"/>
    </source>
</evidence>
<protein>
    <submittedName>
        <fullName evidence="5">DNA mismatch repair protein MutT</fullName>
    </submittedName>
</protein>
<dbReference type="GO" id="GO:0016787">
    <property type="term" value="F:hydrolase activity"/>
    <property type="evidence" value="ECO:0007669"/>
    <property type="project" value="UniProtKB-KW"/>
</dbReference>
<evidence type="ECO:0000313" key="5">
    <source>
        <dbReference type="EMBL" id="KON88553.1"/>
    </source>
</evidence>
<dbReference type="OrthoDB" id="9787476at2"/>
<dbReference type="PROSITE" id="PS00893">
    <property type="entry name" value="NUDIX_BOX"/>
    <property type="match status" value="1"/>
</dbReference>
<evidence type="ECO:0000256" key="1">
    <source>
        <dbReference type="ARBA" id="ARBA00001946"/>
    </source>
</evidence>
<dbReference type="EMBL" id="LGUF01000007">
    <property type="protein sequence ID" value="KON88553.1"/>
    <property type="molecule type" value="Genomic_DNA"/>
</dbReference>
<feature type="domain" description="Nudix hydrolase" evidence="4">
    <location>
        <begin position="15"/>
        <end position="147"/>
    </location>
</feature>
<dbReference type="InterPro" id="IPR000086">
    <property type="entry name" value="NUDIX_hydrolase_dom"/>
</dbReference>
<keyword evidence="2 3" id="KW-0378">Hydrolase</keyword>
<dbReference type="PANTHER" id="PTHR43046">
    <property type="entry name" value="GDP-MANNOSE MANNOSYL HYDROLASE"/>
    <property type="match status" value="1"/>
</dbReference>